<dbReference type="InterPro" id="IPR035986">
    <property type="entry name" value="PKD_dom_sf"/>
</dbReference>
<feature type="domain" description="PKD" evidence="7">
    <location>
        <begin position="200"/>
        <end position="278"/>
    </location>
</feature>
<keyword evidence="5" id="KW-0472">Membrane</keyword>
<dbReference type="InterPro" id="IPR013783">
    <property type="entry name" value="Ig-like_fold"/>
</dbReference>
<dbReference type="GO" id="GO:0005886">
    <property type="term" value="C:plasma membrane"/>
    <property type="evidence" value="ECO:0007669"/>
    <property type="project" value="TreeGrafter"/>
</dbReference>
<feature type="domain" description="PKD" evidence="7">
    <location>
        <begin position="764"/>
        <end position="795"/>
    </location>
</feature>
<dbReference type="PANTHER" id="PTHR46730:SF4">
    <property type="entry name" value="POLYCYSTIC KIDNEY DISEASE PROTEIN 1-LIKE 1"/>
    <property type="match status" value="1"/>
</dbReference>
<dbReference type="InterPro" id="IPR022409">
    <property type="entry name" value="PKD/Chitinase_dom"/>
</dbReference>
<evidence type="ECO:0000256" key="3">
    <source>
        <dbReference type="ARBA" id="ARBA00022737"/>
    </source>
</evidence>
<evidence type="ECO:0000256" key="6">
    <source>
        <dbReference type="SAM" id="SignalP"/>
    </source>
</evidence>
<gene>
    <name evidence="8" type="ORF">A4R26_27115</name>
</gene>
<dbReference type="PANTHER" id="PTHR46730">
    <property type="entry name" value="POLYCYSTIN-1"/>
    <property type="match status" value="1"/>
</dbReference>
<dbReference type="Proteomes" id="UP000192276">
    <property type="component" value="Unassembled WGS sequence"/>
</dbReference>
<feature type="domain" description="PKD" evidence="7">
    <location>
        <begin position="46"/>
        <end position="109"/>
    </location>
</feature>
<dbReference type="Pfam" id="PF18911">
    <property type="entry name" value="PKD_4"/>
    <property type="match status" value="11"/>
</dbReference>
<protein>
    <recommendedName>
        <fullName evidence="7">PKD domain-containing protein</fullName>
    </recommendedName>
</protein>
<evidence type="ECO:0000256" key="2">
    <source>
        <dbReference type="ARBA" id="ARBA00022692"/>
    </source>
</evidence>
<feature type="domain" description="PKD" evidence="7">
    <location>
        <begin position="1106"/>
        <end position="1162"/>
    </location>
</feature>
<feature type="domain" description="PKD" evidence="7">
    <location>
        <begin position="113"/>
        <end position="181"/>
    </location>
</feature>
<dbReference type="NCBIfam" id="TIGR04131">
    <property type="entry name" value="Bac_Flav_CTERM"/>
    <property type="match status" value="1"/>
</dbReference>
<dbReference type="SMART" id="SM00089">
    <property type="entry name" value="PKD"/>
    <property type="match status" value="14"/>
</dbReference>
<evidence type="ECO:0000313" key="9">
    <source>
        <dbReference type="Proteomes" id="UP000192276"/>
    </source>
</evidence>
<accession>A0A1V9FBN5</accession>
<keyword evidence="6" id="KW-0732">Signal</keyword>
<comment type="subcellular location">
    <subcellularLocation>
        <location evidence="1">Membrane</location>
        <topology evidence="1">Multi-pass membrane protein</topology>
    </subcellularLocation>
</comment>
<dbReference type="PROSITE" id="PS50093">
    <property type="entry name" value="PKD"/>
    <property type="match status" value="13"/>
</dbReference>
<dbReference type="EMBL" id="LWBP01000205">
    <property type="protein sequence ID" value="OQP55774.1"/>
    <property type="molecule type" value="Genomic_DNA"/>
</dbReference>
<evidence type="ECO:0000256" key="4">
    <source>
        <dbReference type="ARBA" id="ARBA00022989"/>
    </source>
</evidence>
<dbReference type="GO" id="GO:0006816">
    <property type="term" value="P:calcium ion transport"/>
    <property type="evidence" value="ECO:0007669"/>
    <property type="project" value="TreeGrafter"/>
</dbReference>
<sequence length="1573" mass="169238">MRTSVKRFYLFGLLFGLCCMAAFTSMAQTADFSINKREGCIPLGGVNFTDQSTGGTVIRRDWNLGNGTVINNGAAVVGTNYLTAGTFTVTLTVTFSTGEVRMKQDVVTVHPKPVAAFTGDDLAGCAPHPVHFTNQATTATGTITNYLWDFGAGGSTDPHPAFTYNNNGHYNVSLIVTNNWGCNSDAAIRSQYIEVYSKVNASFTVPVSSSCETPFTAGFNNTSSGGGAITYLWDFGDGQTSTDPNPTHEYTGTGAYTVTLTATNGANCTSTFTRNNVVLAGKPTVGIAAPDTVCAGAATVLNGHVAPAAFASTVKWLFPDNNQTQFGQNVSHTFTTPGDWDVVMVAFNAAGCNDTAHHRIHVRPRLTAGFSVDRTAGCSVPFTVQFTNLSSAATHLRYDWNFGDGIHDAAASPSHTYTGFGNYTVTLTITDTITGCTAFLQTPNAVRIQQPQVDFTYTPREGCKPLPVRATARVTNLIDPIVRYEWDFGDGYTIATTVDNAAHTYSAANTYNITLRIVTAQGCTVTSTAKPVTVADLCDDDGSGGGGGGGGGGGFTIGKTCSDKYSITFTDTVSNTVPLSWDFGDGSPLHTTPPLDPVTHTFPTTATRYVVEVTRRDTVTNAVTTGRVRVIIIDEHANFAPDVTDICNNKTVNFRTIGIDSSLINRYTWDFGDGTPRYTINNRNYYLNNGLYLNGNTTHQYTDTGVFYVKLIIEDRLGCLDSFQYAVPITVKGPAAGFMGSPLTTCDPALIVHFTDTSKQNGSTPIVEWSWNFGDGSPVYTTTMDTALAHTYTNSSYVRFYTVSLTIKDAIGCTAQATYASYVKAYRPKAAFYSNDTLKCGSTSVFVYNSSAAYNATYLWNFGDGTTATTYNGSRTYTSTGMYDIKLVVKDENGCMDSVTRSAYIKLVKPRADYSVRDTSNCAPVGVLFADSSLYAKTYVWDFGDGGTGATEKDPSRHIYPLPGYYPVTLRITGVSGCVDSITKIIHIKGPIGKLHTGNATGCAPYTLPLSITGSNISTYAWDYGDGTPVQASPADSVVNHLYPLAGKFLPNIVLTSPEGCAFTLKAVDTIIVDSAYAAFQIDRPVRCYNDPGVQFTNQSATAFGPATYEWQFGDGQGSAQENPLYTYNTPGKYDVALIVKSYYGCADTLRTNTVKIFTKPVIQINGEVEKCAQQSIHFLSTGNSEDPVAQYTWQLDGSTISNTDAASHYFASAGLYTLDLTVRTTNGCEVSDDTAIVIHALPVPGASPKDTTVCTGSRVPLQAHDGVLYNWQPANNLQHAATATPVATAVQTTKYYVTVTNGFGCVQKDSVRIVADEKVQLQQSNDVLICRGDETRLTAGGNTSRWEWTPVTGLNNPHNASTKASPDITTRYQVVGYSLNTCPNDTGFVLVTVADLPVVDLGPDRTTEAGQVITLSPTVSTDVVKYNWWPAGGLNCTDCTTSVFVADNDIVYHLRVTTQYGCASEDQVRITVACGKGAVYVPNAFTPNGDGKNDVFTIKGYGIQRVKSFRIFNRWGQVVFNRQHFSPNDRNFGWDGAINGRMAEPGAYVYIAEVTCNEGKAVVVKGTVMLVR</sequence>
<dbReference type="OrthoDB" id="7794186at2"/>
<evidence type="ECO:0000256" key="1">
    <source>
        <dbReference type="ARBA" id="ARBA00004141"/>
    </source>
</evidence>
<feature type="domain" description="PKD" evidence="7">
    <location>
        <begin position="315"/>
        <end position="362"/>
    </location>
</feature>
<dbReference type="Pfam" id="PF13585">
    <property type="entry name" value="CHU_C"/>
    <property type="match status" value="1"/>
</dbReference>
<dbReference type="RefSeq" id="WP_081169178.1">
    <property type="nucleotide sequence ID" value="NZ_LWBP01000205.1"/>
</dbReference>
<name>A0A1V9FBN5_9BACT</name>
<keyword evidence="3" id="KW-0677">Repeat</keyword>
<feature type="chain" id="PRO_5012709329" description="PKD domain-containing protein" evidence="6">
    <location>
        <begin position="28"/>
        <end position="1573"/>
    </location>
</feature>
<proteinExistence type="predicted"/>
<feature type="domain" description="PKD" evidence="7">
    <location>
        <begin position="479"/>
        <end position="529"/>
    </location>
</feature>
<dbReference type="InterPro" id="IPR000601">
    <property type="entry name" value="PKD_dom"/>
</dbReference>
<keyword evidence="9" id="KW-1185">Reference proteome</keyword>
<feature type="signal peptide" evidence="6">
    <location>
        <begin position="1"/>
        <end position="27"/>
    </location>
</feature>
<keyword evidence="2" id="KW-0812">Transmembrane</keyword>
<feature type="domain" description="PKD" evidence="7">
    <location>
        <begin position="379"/>
        <end position="438"/>
    </location>
</feature>
<dbReference type="InterPro" id="IPR026341">
    <property type="entry name" value="T9SS_type_B"/>
</dbReference>
<dbReference type="Gene3D" id="2.60.40.10">
    <property type="entry name" value="Immunoglobulins"/>
    <property type="match status" value="14"/>
</dbReference>
<feature type="domain" description="PKD" evidence="7">
    <location>
        <begin position="667"/>
        <end position="731"/>
    </location>
</feature>
<dbReference type="CDD" id="cd00146">
    <property type="entry name" value="PKD"/>
    <property type="match status" value="9"/>
</dbReference>
<evidence type="ECO:0000256" key="5">
    <source>
        <dbReference type="ARBA" id="ARBA00023136"/>
    </source>
</evidence>
<feature type="domain" description="PKD" evidence="7">
    <location>
        <begin position="1180"/>
        <end position="1239"/>
    </location>
</feature>
<feature type="domain" description="PKD" evidence="7">
    <location>
        <begin position="938"/>
        <end position="995"/>
    </location>
</feature>
<dbReference type="SUPFAM" id="SSF49299">
    <property type="entry name" value="PKD domain"/>
    <property type="match status" value="14"/>
</dbReference>
<dbReference type="GO" id="GO:0005261">
    <property type="term" value="F:monoatomic cation channel activity"/>
    <property type="evidence" value="ECO:0007669"/>
    <property type="project" value="TreeGrafter"/>
</dbReference>
<feature type="domain" description="PKD" evidence="7">
    <location>
        <begin position="1013"/>
        <end position="1060"/>
    </location>
</feature>
<dbReference type="STRING" id="550983.A4R26_27115"/>
<evidence type="ECO:0000313" key="8">
    <source>
        <dbReference type="EMBL" id="OQP55774.1"/>
    </source>
</evidence>
<feature type="domain" description="PKD" evidence="7">
    <location>
        <begin position="828"/>
        <end position="905"/>
    </location>
</feature>
<organism evidence="8 9">
    <name type="scientific">Niastella populi</name>
    <dbReference type="NCBI Taxonomy" id="550983"/>
    <lineage>
        <taxon>Bacteria</taxon>
        <taxon>Pseudomonadati</taxon>
        <taxon>Bacteroidota</taxon>
        <taxon>Chitinophagia</taxon>
        <taxon>Chitinophagales</taxon>
        <taxon>Chitinophagaceae</taxon>
        <taxon>Niastella</taxon>
    </lineage>
</organism>
<reference evidence="9" key="1">
    <citation type="submission" date="2016-04" db="EMBL/GenBank/DDBJ databases">
        <authorList>
            <person name="Chen L."/>
            <person name="Zhuang W."/>
            <person name="Wang G."/>
        </authorList>
    </citation>
    <scope>NUCLEOTIDE SEQUENCE [LARGE SCALE GENOMIC DNA]</scope>
    <source>
        <strain evidence="9">208</strain>
    </source>
</reference>
<evidence type="ECO:0000259" key="7">
    <source>
        <dbReference type="PROSITE" id="PS50093"/>
    </source>
</evidence>
<comment type="caution">
    <text evidence="8">The sequence shown here is derived from an EMBL/GenBank/DDBJ whole genome shotgun (WGS) entry which is preliminary data.</text>
</comment>
<keyword evidence="4" id="KW-1133">Transmembrane helix</keyword>